<dbReference type="AlphaFoldDB" id="A0A0B7H9J1"/>
<accession>A0A0B7H9J1</accession>
<dbReference type="PANTHER" id="PTHR47313:SF1">
    <property type="entry name" value="RIBOSOMAL RNA LARGE SUBUNIT METHYLTRANSFERASE K_L"/>
    <property type="match status" value="1"/>
</dbReference>
<dbReference type="Proteomes" id="UP000044026">
    <property type="component" value="Unassembled WGS sequence"/>
</dbReference>
<name>A0A0B7H9J1_9FLAO</name>
<gene>
    <name evidence="2" type="ORF">CCAN12_520013</name>
</gene>
<reference evidence="2 3" key="1">
    <citation type="submission" date="2015-01" db="EMBL/GenBank/DDBJ databases">
        <authorList>
            <person name="Xiang T."/>
            <person name="Song Y."/>
            <person name="Huang L."/>
            <person name="Wang B."/>
            <person name="Wu P."/>
        </authorList>
    </citation>
    <scope>NUCLEOTIDE SEQUENCE [LARGE SCALE GENOMIC DNA]</scope>
    <source>
        <strain evidence="2 3">Cc12</strain>
    </source>
</reference>
<evidence type="ECO:0000313" key="3">
    <source>
        <dbReference type="Proteomes" id="UP000044026"/>
    </source>
</evidence>
<dbReference type="Pfam" id="PF01170">
    <property type="entry name" value="UPF0020"/>
    <property type="match status" value="1"/>
</dbReference>
<dbReference type="InterPro" id="IPR000241">
    <property type="entry name" value="RlmKL-like_Mtase"/>
</dbReference>
<dbReference type="Gene3D" id="3.30.2130.30">
    <property type="match status" value="1"/>
</dbReference>
<proteinExistence type="predicted"/>
<dbReference type="GO" id="GO:0008990">
    <property type="term" value="F:rRNA (guanine-N2-)-methyltransferase activity"/>
    <property type="evidence" value="ECO:0007669"/>
    <property type="project" value="TreeGrafter"/>
</dbReference>
<dbReference type="GO" id="GO:0070043">
    <property type="term" value="F:rRNA (guanine-N7-)-methyltransferase activity"/>
    <property type="evidence" value="ECO:0007669"/>
    <property type="project" value="TreeGrafter"/>
</dbReference>
<protein>
    <recommendedName>
        <fullName evidence="1">Ribosomal RNA large subunit methyltransferase K/L-like methyltransferase domain-containing protein</fullName>
    </recommendedName>
</protein>
<feature type="domain" description="Ribosomal RNA large subunit methyltransferase K/L-like methyltransferase" evidence="1">
    <location>
        <begin position="32"/>
        <end position="60"/>
    </location>
</feature>
<evidence type="ECO:0000259" key="1">
    <source>
        <dbReference type="Pfam" id="PF01170"/>
    </source>
</evidence>
<organism evidence="2 3">
    <name type="scientific">Capnocytophaga canimorsus</name>
    <dbReference type="NCBI Taxonomy" id="28188"/>
    <lineage>
        <taxon>Bacteria</taxon>
        <taxon>Pseudomonadati</taxon>
        <taxon>Bacteroidota</taxon>
        <taxon>Flavobacteriia</taxon>
        <taxon>Flavobacteriales</taxon>
        <taxon>Flavobacteriaceae</taxon>
        <taxon>Capnocytophaga</taxon>
    </lineage>
</organism>
<dbReference type="EMBL" id="CDOE01000048">
    <property type="protein sequence ID" value="CEN34253.1"/>
    <property type="molecule type" value="Genomic_DNA"/>
</dbReference>
<dbReference type="PANTHER" id="PTHR47313">
    <property type="entry name" value="RIBOSOMAL RNA LARGE SUBUNIT METHYLTRANSFERASE K/L"/>
    <property type="match status" value="1"/>
</dbReference>
<sequence length="75" mass="8580">MCCIRTCKYIFIFKKNDVIISLDSSGESLHHRGYRSATNIAPINEVLAAGMLMMSGWEGQCDFSRPDVWERNTTY</sequence>
<evidence type="ECO:0000313" key="2">
    <source>
        <dbReference type="EMBL" id="CEN34253.1"/>
    </source>
</evidence>